<sequence length="303" mass="34103">MGRGGGRQPHAVRRPDHQQQPMLTALPMGAPLVAHGADRLGHVRTDIGPTGFEVIDDAELFGPELAQGLELLVDLQFERHLVDAGVELEEIAELGILEDNAVRGQAGGHHGHPRPLGRPASPPTDEQRARNDGNACPAEQRQRHRERMVRRFADRRGGFAPARRRRAKRCGNTRWRRLADPVRSYGNRPGRPAPLQRQAEAGEGQSDHGHAPRVLRLRLHPLGNPFGQAVRRRIRRWRLRLMAQRPKRVAARHKANTRRQHGHQLSDVHIPSPLRLFYHPVQRLASHSSKPSNTVPCCWPPRA</sequence>
<accession>A0A0S4TU36</accession>
<gene>
    <name evidence="2" type="ORF">RUN39_v1_590149</name>
</gene>
<dbReference type="AlphaFoldDB" id="A0A0S4TU36"/>
<proteinExistence type="predicted"/>
<protein>
    <submittedName>
        <fullName evidence="2">Uncharacterized protein</fullName>
    </submittedName>
</protein>
<dbReference type="EMBL" id="LN899819">
    <property type="protein sequence ID" value="CUV13591.1"/>
    <property type="molecule type" value="Genomic_DNA"/>
</dbReference>
<organism evidence="2">
    <name type="scientific">Ralstonia solanacearum</name>
    <name type="common">Pseudomonas solanacearum</name>
    <dbReference type="NCBI Taxonomy" id="305"/>
    <lineage>
        <taxon>Bacteria</taxon>
        <taxon>Pseudomonadati</taxon>
        <taxon>Pseudomonadota</taxon>
        <taxon>Betaproteobacteria</taxon>
        <taxon>Burkholderiales</taxon>
        <taxon>Burkholderiaceae</taxon>
        <taxon>Ralstonia</taxon>
        <taxon>Ralstonia solanacearum species complex</taxon>
    </lineage>
</organism>
<evidence type="ECO:0000256" key="1">
    <source>
        <dbReference type="SAM" id="MobiDB-lite"/>
    </source>
</evidence>
<evidence type="ECO:0000313" key="2">
    <source>
        <dbReference type="EMBL" id="CUV13591.1"/>
    </source>
</evidence>
<reference evidence="2" key="1">
    <citation type="submission" date="2015-10" db="EMBL/GenBank/DDBJ databases">
        <authorList>
            <person name="Gilbert D.G."/>
        </authorList>
    </citation>
    <scope>NUCLEOTIDE SEQUENCE</scope>
    <source>
        <strain evidence="2">Phyl III-seqv23</strain>
    </source>
</reference>
<feature type="compositionally biased region" description="Basic residues" evidence="1">
    <location>
        <begin position="162"/>
        <end position="176"/>
    </location>
</feature>
<name>A0A0S4TU36_RALSL</name>
<feature type="region of interest" description="Disordered" evidence="1">
    <location>
        <begin position="103"/>
        <end position="209"/>
    </location>
</feature>